<evidence type="ECO:0000313" key="2">
    <source>
        <dbReference type="Proteomes" id="UP001627154"/>
    </source>
</evidence>
<gene>
    <name evidence="1" type="ORF">TKK_000258</name>
</gene>
<keyword evidence="2" id="KW-1185">Reference proteome</keyword>
<dbReference type="AlphaFoldDB" id="A0ABD2XS86"/>
<sequence length="239" mass="27590">MGPKAHEIKVSAGSFSIRYQETPQKFWSKSMTRSWVGLFVRRQSVLEFNNLTDKGAKLFKSQSCNTNNVFLMSFKGIDSSLTQTTKLRCRSDYIEFLNNKDIQYSEEEWSDSLSYPNTGLGHLTDFQSTSELTNINENIQNNFEESIDFSMGQDSVMYSDYVWNEPYNSDVEYLNGTNSFSLYTQKNENAFETIVSNGEFNKQVEIKLTRRPSHLRVMDLVQTFSGDSGQLENMPCYVR</sequence>
<dbReference type="Proteomes" id="UP001627154">
    <property type="component" value="Unassembled WGS sequence"/>
</dbReference>
<name>A0ABD2XS86_9HYME</name>
<accession>A0ABD2XS86</accession>
<evidence type="ECO:0000313" key="1">
    <source>
        <dbReference type="EMBL" id="KAL3407577.1"/>
    </source>
</evidence>
<organism evidence="1 2">
    <name type="scientific">Trichogramma kaykai</name>
    <dbReference type="NCBI Taxonomy" id="54128"/>
    <lineage>
        <taxon>Eukaryota</taxon>
        <taxon>Metazoa</taxon>
        <taxon>Ecdysozoa</taxon>
        <taxon>Arthropoda</taxon>
        <taxon>Hexapoda</taxon>
        <taxon>Insecta</taxon>
        <taxon>Pterygota</taxon>
        <taxon>Neoptera</taxon>
        <taxon>Endopterygota</taxon>
        <taxon>Hymenoptera</taxon>
        <taxon>Apocrita</taxon>
        <taxon>Proctotrupomorpha</taxon>
        <taxon>Chalcidoidea</taxon>
        <taxon>Trichogrammatidae</taxon>
        <taxon>Trichogramma</taxon>
    </lineage>
</organism>
<protein>
    <submittedName>
        <fullName evidence="1">Uncharacterized protein</fullName>
    </submittedName>
</protein>
<dbReference type="EMBL" id="JBJJXI010000003">
    <property type="protein sequence ID" value="KAL3407577.1"/>
    <property type="molecule type" value="Genomic_DNA"/>
</dbReference>
<reference evidence="1 2" key="1">
    <citation type="journal article" date="2024" name="bioRxiv">
        <title>A reference genome for Trichogramma kaykai: A tiny desert-dwelling parasitoid wasp with competing sex-ratio distorters.</title>
        <authorList>
            <person name="Culotta J."/>
            <person name="Lindsey A.R."/>
        </authorList>
    </citation>
    <scope>NUCLEOTIDE SEQUENCE [LARGE SCALE GENOMIC DNA]</scope>
    <source>
        <strain evidence="1 2">KSX58</strain>
    </source>
</reference>
<comment type="caution">
    <text evidence="1">The sequence shown here is derived from an EMBL/GenBank/DDBJ whole genome shotgun (WGS) entry which is preliminary data.</text>
</comment>
<proteinExistence type="predicted"/>